<dbReference type="GO" id="GO:0008933">
    <property type="term" value="F:peptidoglycan lytic transglycosylase activity"/>
    <property type="evidence" value="ECO:0007669"/>
    <property type="project" value="InterPro"/>
</dbReference>
<dbReference type="InterPro" id="IPR023346">
    <property type="entry name" value="Lysozyme-like_dom_sf"/>
</dbReference>
<evidence type="ECO:0000256" key="4">
    <source>
        <dbReference type="SAM" id="SignalP"/>
    </source>
</evidence>
<dbReference type="Gene3D" id="1.25.40.10">
    <property type="entry name" value="Tetratricopeptide repeat domain"/>
    <property type="match status" value="3"/>
</dbReference>
<dbReference type="InterPro" id="IPR008258">
    <property type="entry name" value="Transglycosylase_SLT_dom_1"/>
</dbReference>
<feature type="chain" id="PRO_5002151347" evidence="4">
    <location>
        <begin position="22"/>
        <end position="747"/>
    </location>
</feature>
<feature type="domain" description="Transglycosylase SLT" evidence="5">
    <location>
        <begin position="555"/>
        <end position="663"/>
    </location>
</feature>
<dbReference type="SUPFAM" id="SSF53955">
    <property type="entry name" value="Lysozyme-like"/>
    <property type="match status" value="1"/>
</dbReference>
<dbReference type="GO" id="GO:0042597">
    <property type="term" value="C:periplasmic space"/>
    <property type="evidence" value="ECO:0007669"/>
    <property type="project" value="InterPro"/>
</dbReference>
<dbReference type="EMBL" id="JXBL01000001">
    <property type="protein sequence ID" value="KIE42527.1"/>
    <property type="molecule type" value="Genomic_DNA"/>
</dbReference>
<dbReference type="GO" id="GO:0000270">
    <property type="term" value="P:peptidoglycan metabolic process"/>
    <property type="evidence" value="ECO:0007669"/>
    <property type="project" value="InterPro"/>
</dbReference>
<name>A0A0C1QPK7_9BACT</name>
<dbReference type="Pfam" id="PF13525">
    <property type="entry name" value="YfiO"/>
    <property type="match status" value="1"/>
</dbReference>
<evidence type="ECO:0000256" key="2">
    <source>
        <dbReference type="ARBA" id="ARBA00022729"/>
    </source>
</evidence>
<dbReference type="Proteomes" id="UP000031433">
    <property type="component" value="Unassembled WGS sequence"/>
</dbReference>
<dbReference type="PROSITE" id="PS00922">
    <property type="entry name" value="TRANSGLYCOSYLASE"/>
    <property type="match status" value="1"/>
</dbReference>
<dbReference type="InterPro" id="IPR011990">
    <property type="entry name" value="TPR-like_helical_dom_sf"/>
</dbReference>
<dbReference type="Pfam" id="PF13174">
    <property type="entry name" value="TPR_6"/>
    <property type="match status" value="1"/>
</dbReference>
<feature type="domain" description="Outer membrane lipoprotein BamD-like" evidence="6">
    <location>
        <begin position="95"/>
        <end position="211"/>
    </location>
</feature>
<feature type="region of interest" description="Disordered" evidence="3">
    <location>
        <begin position="707"/>
        <end position="747"/>
    </location>
</feature>
<reference evidence="7 8" key="1">
    <citation type="submission" date="2015-01" db="EMBL/GenBank/DDBJ databases">
        <title>Genome sequence of the anaerobic bacterium Geobacter soli GSS01, a dissimilatory Fe(III) reducer from soil.</title>
        <authorList>
            <person name="Yang G."/>
            <person name="Zhou S."/>
        </authorList>
    </citation>
    <scope>NUCLEOTIDE SEQUENCE [LARGE SCALE GENOMIC DNA]</scope>
    <source>
        <strain evidence="7 8">GSS01</strain>
    </source>
</reference>
<evidence type="ECO:0000313" key="8">
    <source>
        <dbReference type="Proteomes" id="UP000031433"/>
    </source>
</evidence>
<protein>
    <submittedName>
        <fullName evidence="7">Lytic murein transglycosylase</fullName>
    </submittedName>
</protein>
<dbReference type="Gene3D" id="1.10.530.10">
    <property type="match status" value="1"/>
</dbReference>
<comment type="similarity">
    <text evidence="1">Belongs to the transglycosylase Slt family.</text>
</comment>
<gene>
    <name evidence="7" type="ORF">SE37_07755</name>
</gene>
<dbReference type="PANTHER" id="PTHR37423">
    <property type="entry name" value="SOLUBLE LYTIC MUREIN TRANSGLYCOSYLASE-RELATED"/>
    <property type="match status" value="1"/>
</dbReference>
<feature type="compositionally biased region" description="Low complexity" evidence="3">
    <location>
        <begin position="720"/>
        <end position="747"/>
    </location>
</feature>
<dbReference type="AlphaFoldDB" id="A0A0C1QPK7"/>
<dbReference type="GO" id="GO:0016020">
    <property type="term" value="C:membrane"/>
    <property type="evidence" value="ECO:0007669"/>
    <property type="project" value="InterPro"/>
</dbReference>
<keyword evidence="2 4" id="KW-0732">Signal</keyword>
<proteinExistence type="inferred from homology"/>
<dbReference type="Pfam" id="PF01464">
    <property type="entry name" value="SLT"/>
    <property type="match status" value="1"/>
</dbReference>
<evidence type="ECO:0000256" key="1">
    <source>
        <dbReference type="ARBA" id="ARBA00007734"/>
    </source>
</evidence>
<accession>A0A0C1QPK7</accession>
<dbReference type="GO" id="GO:0004553">
    <property type="term" value="F:hydrolase activity, hydrolyzing O-glycosyl compounds"/>
    <property type="evidence" value="ECO:0007669"/>
    <property type="project" value="InterPro"/>
</dbReference>
<dbReference type="SUPFAM" id="SSF48435">
    <property type="entry name" value="Bacterial muramidases"/>
    <property type="match status" value="1"/>
</dbReference>
<dbReference type="PANTHER" id="PTHR37423:SF2">
    <property type="entry name" value="MEMBRANE-BOUND LYTIC MUREIN TRANSGLYCOSYLASE C"/>
    <property type="match status" value="1"/>
</dbReference>
<dbReference type="InterPro" id="IPR000189">
    <property type="entry name" value="Transglyc_AS"/>
</dbReference>
<organism evidence="7 8">
    <name type="scientific">Geobacter soli</name>
    <dbReference type="NCBI Taxonomy" id="1510391"/>
    <lineage>
        <taxon>Bacteria</taxon>
        <taxon>Pseudomonadati</taxon>
        <taxon>Thermodesulfobacteriota</taxon>
        <taxon>Desulfuromonadia</taxon>
        <taxon>Geobacterales</taxon>
        <taxon>Geobacteraceae</taxon>
        <taxon>Geobacter</taxon>
    </lineage>
</organism>
<evidence type="ECO:0000313" key="7">
    <source>
        <dbReference type="EMBL" id="KIE42527.1"/>
    </source>
</evidence>
<evidence type="ECO:0000259" key="6">
    <source>
        <dbReference type="Pfam" id="PF13525"/>
    </source>
</evidence>
<dbReference type="InterPro" id="IPR039565">
    <property type="entry name" value="BamD-like"/>
</dbReference>
<evidence type="ECO:0000259" key="5">
    <source>
        <dbReference type="Pfam" id="PF01464"/>
    </source>
</evidence>
<sequence>MYTRLLIAPLACLVLAVSAFAQPMAPAPDAPLRNAALRMKDKDYRGVRDELRTVPPSPERTFLDGVAARRLEQWPEASELLGAAAQDLPLLADYALFWQAEALMAAARYDEAGEALQRLVGTWPESPTLRKARMLLADALFARKEYRQALASYIRFIELYPSGTDSVTATLKAALCREGLDDPRRAVQELRAIWLAYPASPVAETAEQELKRLEALGFPAVPPTPDELLKRGTTLYNLGKYERALAVFSAIPSKEQPAAFNDRVALKTGETLLKLRRYKDAARTFSGLIEREPKREIADEARFLLARAQDKAGNDDEAFLGFLKLTESAPSSEFADNALLEAAFVRKFQGRYADQLAVLEKLLTTYPGTKLKPRALWEAAWARYNTGDYRSAAESFRLLTASADYRERALYWHGRSLQRMGEEAVARQSLAMLAEEFPFSFYTFTATAPAPQEEAMPLIVHDPRQIIAPPAGHERARALIAMGLHDQARSELSIARKNGSLRGKGLLGIARLYLEMDDYSSAAAALRGEQPRRMDGDTATTWGLLYPRGFSESVAAEANRHTIPEELIFGLIKAESGFSPVALSPVGAVGLMQLMPSTAKGMVNGSSTSTGISLRLTDPAFNVGLGVRHLKDLLKQYNGNVVSAVAAYNAGSRPVDRWRRSLAGLREDEFIENIPYYETREYVKKVLTFAEIYRRLYRPAAPALALLPPVSAPEPPQPAPTNNAPPTAALASPPEASALTAPVRQQP</sequence>
<feature type="compositionally biased region" description="Pro residues" evidence="3">
    <location>
        <begin position="710"/>
        <end position="719"/>
    </location>
</feature>
<keyword evidence="8" id="KW-1185">Reference proteome</keyword>
<dbReference type="CDD" id="cd13401">
    <property type="entry name" value="Slt70-like"/>
    <property type="match status" value="1"/>
</dbReference>
<dbReference type="InterPro" id="IPR019734">
    <property type="entry name" value="TPR_rpt"/>
</dbReference>
<dbReference type="InterPro" id="IPR008939">
    <property type="entry name" value="Lytic_TGlycosylase_superhlx_U"/>
</dbReference>
<dbReference type="Pfam" id="PF13432">
    <property type="entry name" value="TPR_16"/>
    <property type="match status" value="1"/>
</dbReference>
<comment type="caution">
    <text evidence="7">The sequence shown here is derived from an EMBL/GenBank/DDBJ whole genome shotgun (WGS) entry which is preliminary data.</text>
</comment>
<evidence type="ECO:0000256" key="3">
    <source>
        <dbReference type="SAM" id="MobiDB-lite"/>
    </source>
</evidence>
<feature type="signal peptide" evidence="4">
    <location>
        <begin position="1"/>
        <end position="21"/>
    </location>
</feature>